<evidence type="ECO:0000256" key="1">
    <source>
        <dbReference type="ARBA" id="ARBA00004141"/>
    </source>
</evidence>
<dbReference type="PROSITE" id="PS50850">
    <property type="entry name" value="MFS"/>
    <property type="match status" value="1"/>
</dbReference>
<sequence>MVFLLAVNSFNLGTIMANEIPDPINDGQTSERNVEAQSTFASTLVVDVEKSLHGKGTDASKSYRRPNGVSIRTPTNQAGSNAVYAAKAQLLNQALADMQMGLYQWVLFIITSAGWFLDSFWTMSFVVIAPSASNEAQFFFPGDKSSYLFVSLAVGLTAGATAWPWMSDILGRRWIFTSTIVLMGMGGLVGAGMPSFTGLCVVGFVVGFAVAGNQLVDAIILIESLPASHQFLITVQGAFWGLGQLVSAAVGWAFIAGYTCGTGPDAISTSQALSTHASRAEGSAQSSSSCHYVSNKGWRYVWWTFGCITLFLYLCRFTFPLRETPKYLLSKRRDAEAAQLVNDMATYTKRRTWLDETSFARVDSTIDATASRRTPRFRSLIFALRPTGLPILCLLWALTGLTFPLHKTSLTTYLSTTHNIAPITATTVTTNYLYSRYLYTSLCAIPGPIAAGILIQTKALGRKRTGSAIALLTGLFMLLATLAQSRNGLLAFECILSFLQYAGLAVLTTYTVEIFAAPVRGFGVAVMGFCWGLFALVAMIVNTFAGSVAAGGAAVWFSGAVWVLLAGAWLGVPETRGGAAA</sequence>
<proteinExistence type="predicted"/>
<dbReference type="InterPro" id="IPR036259">
    <property type="entry name" value="MFS_trans_sf"/>
</dbReference>
<dbReference type="Pfam" id="PF00083">
    <property type="entry name" value="Sugar_tr"/>
    <property type="match status" value="1"/>
</dbReference>
<comment type="caution">
    <text evidence="9">The sequence shown here is derived from an EMBL/GenBank/DDBJ whole genome shotgun (WGS) entry which is preliminary data.</text>
</comment>
<feature type="transmembrane region" description="Helical" evidence="6">
    <location>
        <begin position="147"/>
        <end position="166"/>
    </location>
</feature>
<dbReference type="GO" id="GO:0022857">
    <property type="term" value="F:transmembrane transporter activity"/>
    <property type="evidence" value="ECO:0007669"/>
    <property type="project" value="InterPro"/>
</dbReference>
<organism evidence="9 10">
    <name type="scientific">Aspergillus bombycis</name>
    <dbReference type="NCBI Taxonomy" id="109264"/>
    <lineage>
        <taxon>Eukaryota</taxon>
        <taxon>Fungi</taxon>
        <taxon>Dikarya</taxon>
        <taxon>Ascomycota</taxon>
        <taxon>Pezizomycotina</taxon>
        <taxon>Eurotiomycetes</taxon>
        <taxon>Eurotiomycetidae</taxon>
        <taxon>Eurotiales</taxon>
        <taxon>Aspergillaceae</taxon>
        <taxon>Aspergillus</taxon>
    </lineage>
</organism>
<keyword evidence="5 6" id="KW-0472">Membrane</keyword>
<keyword evidence="4 6" id="KW-1133">Transmembrane helix</keyword>
<feature type="transmembrane region" description="Helical" evidence="6">
    <location>
        <begin position="231"/>
        <end position="255"/>
    </location>
</feature>
<feature type="transmembrane region" description="Helical" evidence="6">
    <location>
        <begin position="105"/>
        <end position="127"/>
    </location>
</feature>
<evidence type="ECO:0000256" key="4">
    <source>
        <dbReference type="ARBA" id="ARBA00022989"/>
    </source>
</evidence>
<protein>
    <submittedName>
        <fullName evidence="9">Sugar transporter</fullName>
    </submittedName>
</protein>
<dbReference type="SUPFAM" id="SSF103473">
    <property type="entry name" value="MFS general substrate transporter"/>
    <property type="match status" value="1"/>
</dbReference>
<keyword evidence="7" id="KW-0732">Signal</keyword>
<feature type="domain" description="Major facilitator superfamily (MFS) profile" evidence="8">
    <location>
        <begin position="107"/>
        <end position="576"/>
    </location>
</feature>
<evidence type="ECO:0000256" key="2">
    <source>
        <dbReference type="ARBA" id="ARBA00022448"/>
    </source>
</evidence>
<dbReference type="Gene3D" id="1.20.1250.20">
    <property type="entry name" value="MFS general substrate transporter like domains"/>
    <property type="match status" value="1"/>
</dbReference>
<dbReference type="PANTHER" id="PTHR23511">
    <property type="entry name" value="SYNAPTIC VESICLE GLYCOPROTEIN 2"/>
    <property type="match status" value="1"/>
</dbReference>
<feature type="transmembrane region" description="Helical" evidence="6">
    <location>
        <begin position="489"/>
        <end position="510"/>
    </location>
</feature>
<evidence type="ECO:0000313" key="9">
    <source>
        <dbReference type="EMBL" id="OGM45638.1"/>
    </source>
</evidence>
<feature type="signal peptide" evidence="7">
    <location>
        <begin position="1"/>
        <end position="17"/>
    </location>
</feature>
<keyword evidence="9" id="KW-0762">Sugar transport</keyword>
<dbReference type="Proteomes" id="UP000179179">
    <property type="component" value="Unassembled WGS sequence"/>
</dbReference>
<feature type="transmembrane region" description="Helical" evidence="6">
    <location>
        <begin position="300"/>
        <end position="319"/>
    </location>
</feature>
<feature type="transmembrane region" description="Helical" evidence="6">
    <location>
        <begin position="196"/>
        <end position="219"/>
    </location>
</feature>
<dbReference type="InterPro" id="IPR020846">
    <property type="entry name" value="MFS_dom"/>
</dbReference>
<evidence type="ECO:0000259" key="8">
    <source>
        <dbReference type="PROSITE" id="PS50850"/>
    </source>
</evidence>
<dbReference type="AlphaFoldDB" id="A0A1F8A2T7"/>
<comment type="subcellular location">
    <subcellularLocation>
        <location evidence="1">Membrane</location>
        <topology evidence="1">Multi-pass membrane protein</topology>
    </subcellularLocation>
</comment>
<dbReference type="EMBL" id="LYCR01000040">
    <property type="protein sequence ID" value="OGM45638.1"/>
    <property type="molecule type" value="Genomic_DNA"/>
</dbReference>
<feature type="transmembrane region" description="Helical" evidence="6">
    <location>
        <begin position="553"/>
        <end position="572"/>
    </location>
</feature>
<dbReference type="GeneID" id="34449613"/>
<keyword evidence="2" id="KW-0813">Transport</keyword>
<keyword evidence="3 6" id="KW-0812">Transmembrane</keyword>
<dbReference type="OrthoDB" id="4139357at2759"/>
<keyword evidence="10" id="KW-1185">Reference proteome</keyword>
<feature type="chain" id="PRO_5009534451" evidence="7">
    <location>
        <begin position="18"/>
        <end position="581"/>
    </location>
</feature>
<dbReference type="RefSeq" id="XP_022389355.1">
    <property type="nucleotide sequence ID" value="XM_022533352.1"/>
</dbReference>
<feature type="transmembrane region" description="Helical" evidence="6">
    <location>
        <begin position="467"/>
        <end position="483"/>
    </location>
</feature>
<accession>A0A1F8A2T7</accession>
<evidence type="ECO:0000313" key="10">
    <source>
        <dbReference type="Proteomes" id="UP000179179"/>
    </source>
</evidence>
<name>A0A1F8A2T7_9EURO</name>
<gene>
    <name evidence="9" type="ORF">ABOM_006223</name>
</gene>
<evidence type="ECO:0000256" key="6">
    <source>
        <dbReference type="SAM" id="Phobius"/>
    </source>
</evidence>
<evidence type="ECO:0000256" key="3">
    <source>
        <dbReference type="ARBA" id="ARBA00022692"/>
    </source>
</evidence>
<feature type="transmembrane region" description="Helical" evidence="6">
    <location>
        <begin position="522"/>
        <end position="541"/>
    </location>
</feature>
<feature type="transmembrane region" description="Helical" evidence="6">
    <location>
        <begin position="173"/>
        <end position="190"/>
    </location>
</feature>
<dbReference type="GO" id="GO:0016020">
    <property type="term" value="C:membrane"/>
    <property type="evidence" value="ECO:0007669"/>
    <property type="project" value="UniProtKB-SubCell"/>
</dbReference>
<feature type="transmembrane region" description="Helical" evidence="6">
    <location>
        <begin position="437"/>
        <end position="455"/>
    </location>
</feature>
<evidence type="ECO:0000256" key="5">
    <source>
        <dbReference type="ARBA" id="ARBA00023136"/>
    </source>
</evidence>
<dbReference type="PANTHER" id="PTHR23511:SF5">
    <property type="entry name" value="MAJOR FACILITATOR-TYPE TRANSPORTER HXNZ-RELATED"/>
    <property type="match status" value="1"/>
</dbReference>
<evidence type="ECO:0000256" key="7">
    <source>
        <dbReference type="SAM" id="SignalP"/>
    </source>
</evidence>
<dbReference type="InterPro" id="IPR005828">
    <property type="entry name" value="MFS_sugar_transport-like"/>
</dbReference>
<feature type="transmembrane region" description="Helical" evidence="6">
    <location>
        <begin position="382"/>
        <end position="405"/>
    </location>
</feature>
<reference evidence="9 10" key="1">
    <citation type="journal article" date="2016" name="Genome Biol. Evol.">
        <title>Draft genome sequence of an aflatoxigenic Aspergillus species, A. bombycis.</title>
        <authorList>
            <person name="Moore G.G."/>
            <person name="Mack B.M."/>
            <person name="Beltz S.B."/>
            <person name="Gilbert M.K."/>
        </authorList>
    </citation>
    <scope>NUCLEOTIDE SEQUENCE [LARGE SCALE GENOMIC DNA]</scope>
    <source>
        <strain evidence="10">NRRL 26010</strain>
    </source>
</reference>